<dbReference type="OrthoDB" id="784234at2759"/>
<dbReference type="EMBL" id="JAGYWB010000004">
    <property type="protein sequence ID" value="KAI0524524.1"/>
    <property type="molecule type" value="Genomic_DNA"/>
</dbReference>
<dbReference type="AlphaFoldDB" id="A0A8T3C1G2"/>
<protein>
    <submittedName>
        <fullName evidence="1">Uncharacterized protein</fullName>
    </submittedName>
</protein>
<sequence length="153" mass="18129">MTHTNVPKTVLNDIEKLCRSFLWDRDATHKGLHYVSWEGVSRPRRKGGLGFHASSNWIGPLRSRIAWDFCSKPMELFQRCMRHKYGDKPWDHDFKRGQSISWKIICDGVRCLSSSVRWRIGNGHDIDVLYDVWRWERAFSVWPPFVMLLLLKI</sequence>
<dbReference type="Proteomes" id="UP000829196">
    <property type="component" value="Unassembled WGS sequence"/>
</dbReference>
<reference evidence="1" key="1">
    <citation type="journal article" date="2022" name="Front. Genet.">
        <title>Chromosome-Scale Assembly of the Dendrobium nobile Genome Provides Insights Into the Molecular Mechanism of the Biosynthesis of the Medicinal Active Ingredient of Dendrobium.</title>
        <authorList>
            <person name="Xu Q."/>
            <person name="Niu S.-C."/>
            <person name="Li K.-L."/>
            <person name="Zheng P.-J."/>
            <person name="Zhang X.-J."/>
            <person name="Jia Y."/>
            <person name="Liu Y."/>
            <person name="Niu Y.-X."/>
            <person name="Yu L.-H."/>
            <person name="Chen D.-F."/>
            <person name="Zhang G.-Q."/>
        </authorList>
    </citation>
    <scope>NUCLEOTIDE SEQUENCE</scope>
    <source>
        <tissue evidence="1">Leaf</tissue>
    </source>
</reference>
<gene>
    <name evidence="1" type="ORF">KFK09_003898</name>
</gene>
<dbReference type="PANTHER" id="PTHR33116:SF86">
    <property type="entry name" value="REVERSE TRANSCRIPTASE DOMAIN-CONTAINING PROTEIN"/>
    <property type="match status" value="1"/>
</dbReference>
<keyword evidence="2" id="KW-1185">Reference proteome</keyword>
<dbReference type="PANTHER" id="PTHR33116">
    <property type="entry name" value="REVERSE TRANSCRIPTASE ZINC-BINDING DOMAIN-CONTAINING PROTEIN-RELATED-RELATED"/>
    <property type="match status" value="1"/>
</dbReference>
<evidence type="ECO:0000313" key="1">
    <source>
        <dbReference type="EMBL" id="KAI0524524.1"/>
    </source>
</evidence>
<name>A0A8T3C1G2_DENNO</name>
<proteinExistence type="predicted"/>
<comment type="caution">
    <text evidence="1">The sequence shown here is derived from an EMBL/GenBank/DDBJ whole genome shotgun (WGS) entry which is preliminary data.</text>
</comment>
<accession>A0A8T3C1G2</accession>
<evidence type="ECO:0000313" key="2">
    <source>
        <dbReference type="Proteomes" id="UP000829196"/>
    </source>
</evidence>
<organism evidence="1 2">
    <name type="scientific">Dendrobium nobile</name>
    <name type="common">Orchid</name>
    <dbReference type="NCBI Taxonomy" id="94219"/>
    <lineage>
        <taxon>Eukaryota</taxon>
        <taxon>Viridiplantae</taxon>
        <taxon>Streptophyta</taxon>
        <taxon>Embryophyta</taxon>
        <taxon>Tracheophyta</taxon>
        <taxon>Spermatophyta</taxon>
        <taxon>Magnoliopsida</taxon>
        <taxon>Liliopsida</taxon>
        <taxon>Asparagales</taxon>
        <taxon>Orchidaceae</taxon>
        <taxon>Epidendroideae</taxon>
        <taxon>Malaxideae</taxon>
        <taxon>Dendrobiinae</taxon>
        <taxon>Dendrobium</taxon>
    </lineage>
</organism>